<dbReference type="Proteomes" id="UP000518300">
    <property type="component" value="Unassembled WGS sequence"/>
</dbReference>
<protein>
    <submittedName>
        <fullName evidence="1">Uncharacterized protein</fullName>
    </submittedName>
</protein>
<keyword evidence="2" id="KW-1185">Reference proteome</keyword>
<sequence>MPDAKPQVGKYGPIAPKTPAHGFTIIGDIKPGKVDLLRKMARERAAATSPRELYELLKPLTLHYARWVILNNDTQLMYQAIFDTDFELYVEDAHRLFMKSGLATFFECMVGFPDDWKTNIPAFVQFFREHQVDSIFEFASYPGTTVSEVEKALEVRRTFSSVLDAMQ</sequence>
<name>A0A848L950_9BACT</name>
<gene>
    <name evidence="1" type="ORF">HG543_00610</name>
</gene>
<accession>A0A848L950</accession>
<dbReference type="AlphaFoldDB" id="A0A848L950"/>
<proteinExistence type="predicted"/>
<organism evidence="1 2">
    <name type="scientific">Pyxidicoccus fallax</name>
    <dbReference type="NCBI Taxonomy" id="394095"/>
    <lineage>
        <taxon>Bacteria</taxon>
        <taxon>Pseudomonadati</taxon>
        <taxon>Myxococcota</taxon>
        <taxon>Myxococcia</taxon>
        <taxon>Myxococcales</taxon>
        <taxon>Cystobacterineae</taxon>
        <taxon>Myxococcaceae</taxon>
        <taxon>Pyxidicoccus</taxon>
    </lineage>
</organism>
<dbReference type="EMBL" id="JABBJJ010000002">
    <property type="protein sequence ID" value="NMO13375.1"/>
    <property type="molecule type" value="Genomic_DNA"/>
</dbReference>
<comment type="caution">
    <text evidence="1">The sequence shown here is derived from an EMBL/GenBank/DDBJ whole genome shotgun (WGS) entry which is preliminary data.</text>
</comment>
<evidence type="ECO:0000313" key="1">
    <source>
        <dbReference type="EMBL" id="NMO13375.1"/>
    </source>
</evidence>
<reference evidence="1 2" key="1">
    <citation type="submission" date="2020-04" db="EMBL/GenBank/DDBJ databases">
        <title>Draft genome of Pyxidicoccus fallax type strain.</title>
        <authorList>
            <person name="Whitworth D.E."/>
        </authorList>
    </citation>
    <scope>NUCLEOTIDE SEQUENCE [LARGE SCALE GENOMIC DNA]</scope>
    <source>
        <strain evidence="1 2">DSM 14698</strain>
    </source>
</reference>
<evidence type="ECO:0000313" key="2">
    <source>
        <dbReference type="Proteomes" id="UP000518300"/>
    </source>
</evidence>